<feature type="transmembrane region" description="Helical" evidence="1">
    <location>
        <begin position="9"/>
        <end position="30"/>
    </location>
</feature>
<proteinExistence type="predicted"/>
<name>A0A4R8IET2_9FLAO</name>
<dbReference type="EMBL" id="SOEO01000002">
    <property type="protein sequence ID" value="TDX84190.1"/>
    <property type="molecule type" value="Genomic_DNA"/>
</dbReference>
<protein>
    <submittedName>
        <fullName evidence="2">Uncharacterized protein</fullName>
    </submittedName>
</protein>
<dbReference type="AlphaFoldDB" id="A0A4R8IET2"/>
<evidence type="ECO:0000313" key="2">
    <source>
        <dbReference type="EMBL" id="TDX84190.1"/>
    </source>
</evidence>
<comment type="caution">
    <text evidence="2">The sequence shown here is derived from an EMBL/GenBank/DDBJ whole genome shotgun (WGS) entry which is preliminary data.</text>
</comment>
<keyword evidence="3" id="KW-1185">Reference proteome</keyword>
<dbReference type="RefSeq" id="WP_246022172.1">
    <property type="nucleotide sequence ID" value="NZ_SOEO01000002.1"/>
</dbReference>
<keyword evidence="1" id="KW-0812">Transmembrane</keyword>
<sequence>MNKHKKKFWLAFPCIIVAIGLFIWFFQWLWNMVLPDVLGVKAITYWQSLGILVISKILFGGLANAKEKFRNRNGFGNDEREMWKQKLETRFCGTEEEREKMKQMWKQRFESKFCRQEEIKTEENKA</sequence>
<keyword evidence="1" id="KW-0472">Membrane</keyword>
<reference evidence="2 3" key="1">
    <citation type="submission" date="2019-03" db="EMBL/GenBank/DDBJ databases">
        <title>Genomic Encyclopedia of Type Strains, Phase III (KMG-III): the genomes of soil and plant-associated and newly described type strains.</title>
        <authorList>
            <person name="Whitman W."/>
        </authorList>
    </citation>
    <scope>NUCLEOTIDE SEQUENCE [LARGE SCALE GENOMIC DNA]</scope>
    <source>
        <strain evidence="2 3">CGMCC 1.12802</strain>
    </source>
</reference>
<organism evidence="2 3">
    <name type="scientific">Epilithonimonas xixisoli</name>
    <dbReference type="NCBI Taxonomy" id="1476462"/>
    <lineage>
        <taxon>Bacteria</taxon>
        <taxon>Pseudomonadati</taxon>
        <taxon>Bacteroidota</taxon>
        <taxon>Flavobacteriia</taxon>
        <taxon>Flavobacteriales</taxon>
        <taxon>Weeksellaceae</taxon>
        <taxon>Chryseobacterium group</taxon>
        <taxon>Epilithonimonas</taxon>
    </lineage>
</organism>
<evidence type="ECO:0000313" key="3">
    <source>
        <dbReference type="Proteomes" id="UP000295313"/>
    </source>
</evidence>
<evidence type="ECO:0000256" key="1">
    <source>
        <dbReference type="SAM" id="Phobius"/>
    </source>
</evidence>
<feature type="transmembrane region" description="Helical" evidence="1">
    <location>
        <begin position="42"/>
        <end position="63"/>
    </location>
</feature>
<accession>A0A4R8IET2</accession>
<dbReference type="Proteomes" id="UP000295313">
    <property type="component" value="Unassembled WGS sequence"/>
</dbReference>
<gene>
    <name evidence="2" type="ORF">B0I22_1792</name>
</gene>
<keyword evidence="1" id="KW-1133">Transmembrane helix</keyword>